<proteinExistence type="predicted"/>
<dbReference type="GO" id="GO:0050482">
    <property type="term" value="P:arachidonate secretion"/>
    <property type="evidence" value="ECO:0007669"/>
    <property type="project" value="InterPro"/>
</dbReference>
<evidence type="ECO:0000313" key="2">
    <source>
        <dbReference type="Proteomes" id="UP000320722"/>
    </source>
</evidence>
<accession>A0A517WJH6</accession>
<dbReference type="SUPFAM" id="SSF48619">
    <property type="entry name" value="Phospholipase A2, PLA2"/>
    <property type="match status" value="1"/>
</dbReference>
<reference evidence="1 2" key="1">
    <citation type="submission" date="2019-02" db="EMBL/GenBank/DDBJ databases">
        <title>Deep-cultivation of Planctomycetes and their phenomic and genomic characterization uncovers novel biology.</title>
        <authorList>
            <person name="Wiegand S."/>
            <person name="Jogler M."/>
            <person name="Boedeker C."/>
            <person name="Pinto D."/>
            <person name="Vollmers J."/>
            <person name="Rivas-Marin E."/>
            <person name="Kohn T."/>
            <person name="Peeters S.H."/>
            <person name="Heuer A."/>
            <person name="Rast P."/>
            <person name="Oberbeckmann S."/>
            <person name="Bunk B."/>
            <person name="Jeske O."/>
            <person name="Meyerdierks A."/>
            <person name="Storesund J.E."/>
            <person name="Kallscheuer N."/>
            <person name="Luecker S."/>
            <person name="Lage O.M."/>
            <person name="Pohl T."/>
            <person name="Merkel B.J."/>
            <person name="Hornburger P."/>
            <person name="Mueller R.-W."/>
            <person name="Bruemmer F."/>
            <person name="Labrenz M."/>
            <person name="Spormann A.M."/>
            <person name="Op den Camp H."/>
            <person name="Overmann J."/>
            <person name="Amann R."/>
            <person name="Jetten M.S.M."/>
            <person name="Mascher T."/>
            <person name="Medema M.H."/>
            <person name="Devos D.P."/>
            <person name="Kaster A.-K."/>
            <person name="Ovreas L."/>
            <person name="Rohde M."/>
            <person name="Galperin M.Y."/>
            <person name="Jogler C."/>
        </authorList>
    </citation>
    <scope>NUCLEOTIDE SEQUENCE [LARGE SCALE GENOMIC DNA]</scope>
    <source>
        <strain evidence="1 2">V6</strain>
    </source>
</reference>
<dbReference type="AlphaFoldDB" id="A0A517WJH6"/>
<dbReference type="Proteomes" id="UP000320722">
    <property type="component" value="Chromosome"/>
</dbReference>
<dbReference type="Gene3D" id="1.20.90.10">
    <property type="entry name" value="Phospholipase A2 domain"/>
    <property type="match status" value="1"/>
</dbReference>
<dbReference type="GO" id="GO:0004623">
    <property type="term" value="F:phospholipase A2 activity"/>
    <property type="evidence" value="ECO:0007669"/>
    <property type="project" value="InterPro"/>
</dbReference>
<sequence precursor="true">MKEIRNADLPESLLSRMEGFKPPADFVSNGCSWAPDEFGGVDLRPACHFHYWAYQLGGCVKARKRADQMLYRNLRACDLGNLMAGIYYRRVRLFGVAAFNWDKGKVPLNPWHYLLLFFDRCISL</sequence>
<dbReference type="GO" id="GO:0006644">
    <property type="term" value="P:phospholipid metabolic process"/>
    <property type="evidence" value="ECO:0007669"/>
    <property type="project" value="InterPro"/>
</dbReference>
<organism evidence="1 2">
    <name type="scientific">Gimesia chilikensis</name>
    <dbReference type="NCBI Taxonomy" id="2605989"/>
    <lineage>
        <taxon>Bacteria</taxon>
        <taxon>Pseudomonadati</taxon>
        <taxon>Planctomycetota</taxon>
        <taxon>Planctomycetia</taxon>
        <taxon>Planctomycetales</taxon>
        <taxon>Planctomycetaceae</taxon>
        <taxon>Gimesia</taxon>
    </lineage>
</organism>
<name>A0A517WJH6_9PLAN</name>
<dbReference type="RefSeq" id="WP_145043697.1">
    <property type="nucleotide sequence ID" value="NZ_CP036347.1"/>
</dbReference>
<dbReference type="EMBL" id="CP036347">
    <property type="protein sequence ID" value="QDU05412.1"/>
    <property type="molecule type" value="Genomic_DNA"/>
</dbReference>
<dbReference type="InterPro" id="IPR036444">
    <property type="entry name" value="PLipase_A2_dom_sf"/>
</dbReference>
<gene>
    <name evidence="1" type="ORF">V6x_51490</name>
</gene>
<evidence type="ECO:0000313" key="1">
    <source>
        <dbReference type="EMBL" id="QDU05412.1"/>
    </source>
</evidence>
<protein>
    <submittedName>
        <fullName evidence="1">Uncharacterized protein</fullName>
    </submittedName>
</protein>